<organism evidence="2 3">
    <name type="scientific">Streptomyces incanus</name>
    <dbReference type="NCBI Taxonomy" id="887453"/>
    <lineage>
        <taxon>Bacteria</taxon>
        <taxon>Bacillati</taxon>
        <taxon>Actinomycetota</taxon>
        <taxon>Actinomycetes</taxon>
        <taxon>Kitasatosporales</taxon>
        <taxon>Streptomycetaceae</taxon>
        <taxon>Streptomyces</taxon>
    </lineage>
</organism>
<evidence type="ECO:0000313" key="2">
    <source>
        <dbReference type="EMBL" id="MFC5670223.1"/>
    </source>
</evidence>
<feature type="transmembrane region" description="Helical" evidence="1">
    <location>
        <begin position="154"/>
        <end position="177"/>
    </location>
</feature>
<dbReference type="RefSeq" id="WP_381208095.1">
    <property type="nucleotide sequence ID" value="NZ_JBHSPC010000021.1"/>
</dbReference>
<dbReference type="EMBL" id="JBHSPC010000021">
    <property type="protein sequence ID" value="MFC5670223.1"/>
    <property type="molecule type" value="Genomic_DNA"/>
</dbReference>
<comment type="caution">
    <text evidence="2">The sequence shown here is derived from an EMBL/GenBank/DDBJ whole genome shotgun (WGS) entry which is preliminary data.</text>
</comment>
<proteinExistence type="predicted"/>
<feature type="transmembrane region" description="Helical" evidence="1">
    <location>
        <begin position="184"/>
        <end position="202"/>
    </location>
</feature>
<keyword evidence="1" id="KW-1133">Transmembrane helix</keyword>
<accession>A0ABW0XKA6</accession>
<feature type="transmembrane region" description="Helical" evidence="1">
    <location>
        <begin position="288"/>
        <end position="311"/>
    </location>
</feature>
<reference evidence="3" key="1">
    <citation type="journal article" date="2019" name="Int. J. Syst. Evol. Microbiol.">
        <title>The Global Catalogue of Microorganisms (GCM) 10K type strain sequencing project: providing services to taxonomists for standard genome sequencing and annotation.</title>
        <authorList>
            <consortium name="The Broad Institute Genomics Platform"/>
            <consortium name="The Broad Institute Genome Sequencing Center for Infectious Disease"/>
            <person name="Wu L."/>
            <person name="Ma J."/>
        </authorList>
    </citation>
    <scope>NUCLEOTIDE SEQUENCE [LARGE SCALE GENOMIC DNA]</scope>
    <source>
        <strain evidence="3">JCM 13852</strain>
    </source>
</reference>
<gene>
    <name evidence="2" type="ORF">ACFP2V_08890</name>
</gene>
<keyword evidence="1" id="KW-0812">Transmembrane</keyword>
<dbReference type="Proteomes" id="UP001596183">
    <property type="component" value="Unassembled WGS sequence"/>
</dbReference>
<sequence length="318" mass="35200">MKWLIWRQHRMDAALLAAVFALTALALVPNALDMHHLFTVSGVDDCLQTKRSGCQSVFLQDIADGYQPYINNVVPWLVALPAAAGLFLGAPLLAREYEQGTWQLAWSQSVPRTRWLRTKVFAAGAGVLLTSCALSWLVTWWFSADAKVKGRLDMAFSVQGLVFPAHTLFAFAAGAVAGAYLRRTLAAMAATFAAYLVVRVPVETQLRMHLLPPRQVTLDPTAENVQALQPGPQDRILGHGLVGPDGHRLSKVEADTLAAGMPREEWPGYLHRHGLKDWYEYQPGDRFWTLQAIEAGLFIALTAVLLTVLVIRIRRRAI</sequence>
<keyword evidence="3" id="KW-1185">Reference proteome</keyword>
<evidence type="ECO:0000256" key="1">
    <source>
        <dbReference type="SAM" id="Phobius"/>
    </source>
</evidence>
<feature type="transmembrane region" description="Helical" evidence="1">
    <location>
        <begin position="73"/>
        <end position="94"/>
    </location>
</feature>
<name>A0ABW0XKA6_9ACTN</name>
<feature type="transmembrane region" description="Helical" evidence="1">
    <location>
        <begin position="120"/>
        <end position="142"/>
    </location>
</feature>
<protein>
    <submittedName>
        <fullName evidence="2">ABC transporter permease subunit</fullName>
    </submittedName>
</protein>
<dbReference type="Pfam" id="PF12679">
    <property type="entry name" value="ABC2_membrane_2"/>
    <property type="match status" value="1"/>
</dbReference>
<keyword evidence="1" id="KW-0472">Membrane</keyword>
<evidence type="ECO:0000313" key="3">
    <source>
        <dbReference type="Proteomes" id="UP001596183"/>
    </source>
</evidence>